<proteinExistence type="predicted"/>
<gene>
    <name evidence="4" type="ORF">J5837_16200</name>
</gene>
<dbReference type="CDD" id="cd07563">
    <property type="entry name" value="Peptidase_S41_IRBP"/>
    <property type="match status" value="1"/>
</dbReference>
<dbReference type="SUPFAM" id="SSF52096">
    <property type="entry name" value="ClpP/crotonase"/>
    <property type="match status" value="1"/>
</dbReference>
<evidence type="ECO:0000313" key="5">
    <source>
        <dbReference type="Proteomes" id="UP000673447"/>
    </source>
</evidence>
<dbReference type="EMBL" id="JAGKTC010000004">
    <property type="protein sequence ID" value="MBP3985949.1"/>
    <property type="molecule type" value="Genomic_DNA"/>
</dbReference>
<evidence type="ECO:0000313" key="4">
    <source>
        <dbReference type="EMBL" id="MBP3985949.1"/>
    </source>
</evidence>
<dbReference type="AlphaFoldDB" id="A0A941AV24"/>
<accession>A0A941AV24</accession>
<dbReference type="Pfam" id="PF03572">
    <property type="entry name" value="Peptidase_S41"/>
    <property type="match status" value="1"/>
</dbReference>
<organism evidence="4 5">
    <name type="scientific">Pseudoxanthomonas helianthi</name>
    <dbReference type="NCBI Taxonomy" id="1453541"/>
    <lineage>
        <taxon>Bacteria</taxon>
        <taxon>Pseudomonadati</taxon>
        <taxon>Pseudomonadota</taxon>
        <taxon>Gammaproteobacteria</taxon>
        <taxon>Lysobacterales</taxon>
        <taxon>Lysobacteraceae</taxon>
        <taxon>Pseudoxanthomonas</taxon>
    </lineage>
</organism>
<dbReference type="Gene3D" id="3.90.226.10">
    <property type="entry name" value="2-enoyl-CoA Hydratase, Chain A, domain 1"/>
    <property type="match status" value="1"/>
</dbReference>
<dbReference type="Gene3D" id="3.30.750.44">
    <property type="match status" value="1"/>
</dbReference>
<reference evidence="4" key="1">
    <citation type="journal article" date="2016" name="Int. J. Syst. Evol. Microbiol.">
        <title>Pseudoxanthomonas helianthi sp. nov., isolated from roots of Jerusalem artichoke (Helianthus tuberosus).</title>
        <authorList>
            <person name="Kittiwongwattana C."/>
            <person name="Thawai C."/>
        </authorList>
    </citation>
    <scope>NUCLEOTIDE SEQUENCE</scope>
    <source>
        <strain evidence="4">110414</strain>
    </source>
</reference>
<keyword evidence="5" id="KW-1185">Reference proteome</keyword>
<evidence type="ECO:0000256" key="1">
    <source>
        <dbReference type="SAM" id="MobiDB-lite"/>
    </source>
</evidence>
<dbReference type="InterPro" id="IPR029045">
    <property type="entry name" value="ClpP/crotonase-like_dom_sf"/>
</dbReference>
<feature type="signal peptide" evidence="2">
    <location>
        <begin position="1"/>
        <end position="23"/>
    </location>
</feature>
<protein>
    <submittedName>
        <fullName evidence="4">S41 family peptidase</fullName>
    </submittedName>
</protein>
<dbReference type="Proteomes" id="UP000673447">
    <property type="component" value="Unassembled WGS sequence"/>
</dbReference>
<dbReference type="GO" id="GO:0008236">
    <property type="term" value="F:serine-type peptidase activity"/>
    <property type="evidence" value="ECO:0007669"/>
    <property type="project" value="InterPro"/>
</dbReference>
<dbReference type="InterPro" id="IPR005151">
    <property type="entry name" value="Tail-specific_protease"/>
</dbReference>
<evidence type="ECO:0000259" key="3">
    <source>
        <dbReference type="SMART" id="SM00245"/>
    </source>
</evidence>
<dbReference type="GO" id="GO:0006508">
    <property type="term" value="P:proteolysis"/>
    <property type="evidence" value="ECO:0007669"/>
    <property type="project" value="InterPro"/>
</dbReference>
<reference evidence="4" key="2">
    <citation type="submission" date="2021-03" db="EMBL/GenBank/DDBJ databases">
        <authorList>
            <person name="Cao W."/>
        </authorList>
    </citation>
    <scope>NUCLEOTIDE SEQUENCE</scope>
    <source>
        <strain evidence="4">110414</strain>
    </source>
</reference>
<sequence length="316" mass="33471">MAVLSKALVCVLLSFLCAVASWANESTRHHVEGIATTIERNYFDVGRGREIADGLRAAAGRGEFDALADPKALAATMTQRLRPLDRHFTVRWEGDSTGPARRTPVHRAPEAGGSGLSGAEVLPGGIGYLALREFDDFDFGDRDAPARKAMDSALQRLSGTRAMIIDLRGNHGGAPSMVGYLASAFVAPGANVYNVFHTRTERFSEAPASPYPRPRTDVPLYVLVDNGTASAAEAFAYTLKHAGRAMMVGAKTAGAANPGERFDAGNGFSVFVATGSPVNPVTGGNWEGKGVELDVETTPSAALDVALQRIRKTLAR</sequence>
<dbReference type="RefSeq" id="WP_210537865.1">
    <property type="nucleotide sequence ID" value="NZ_JAGKTC010000004.1"/>
</dbReference>
<evidence type="ECO:0000256" key="2">
    <source>
        <dbReference type="SAM" id="SignalP"/>
    </source>
</evidence>
<dbReference type="PANTHER" id="PTHR11261:SF3">
    <property type="entry name" value="RETINOL-BINDING PROTEIN 3"/>
    <property type="match status" value="1"/>
</dbReference>
<feature type="chain" id="PRO_5037510783" evidence="2">
    <location>
        <begin position="24"/>
        <end position="316"/>
    </location>
</feature>
<comment type="caution">
    <text evidence="4">The sequence shown here is derived from an EMBL/GenBank/DDBJ whole genome shotgun (WGS) entry which is preliminary data.</text>
</comment>
<feature type="domain" description="Tail specific protease" evidence="3">
    <location>
        <begin position="98"/>
        <end position="298"/>
    </location>
</feature>
<feature type="region of interest" description="Disordered" evidence="1">
    <location>
        <begin position="92"/>
        <end position="118"/>
    </location>
</feature>
<dbReference type="SMART" id="SM00245">
    <property type="entry name" value="TSPc"/>
    <property type="match status" value="1"/>
</dbReference>
<name>A0A941AV24_9GAMM</name>
<keyword evidence="2" id="KW-0732">Signal</keyword>
<dbReference type="PANTHER" id="PTHR11261">
    <property type="entry name" value="INTERPHOTORECEPTOR RETINOID-BINDING PROTEIN"/>
    <property type="match status" value="1"/>
</dbReference>